<protein>
    <submittedName>
        <fullName evidence="1">Uncharacterized protein</fullName>
    </submittedName>
</protein>
<name>A0AAJ0B392_9PEZI</name>
<comment type="caution">
    <text evidence="1">The sequence shown here is derived from an EMBL/GenBank/DDBJ whole genome shotgun (WGS) entry which is preliminary data.</text>
</comment>
<evidence type="ECO:0000313" key="2">
    <source>
        <dbReference type="Proteomes" id="UP001239445"/>
    </source>
</evidence>
<dbReference type="AlphaFoldDB" id="A0AAJ0B392"/>
<accession>A0AAJ0B392</accession>
<evidence type="ECO:0000313" key="1">
    <source>
        <dbReference type="EMBL" id="KAK1749583.1"/>
    </source>
</evidence>
<feature type="non-terminal residue" evidence="1">
    <location>
        <position position="138"/>
    </location>
</feature>
<sequence length="138" mass="15701">AQGHLQRRATSAADYVDVFEMLGFDPAEQPFSLPGAVTNSSWHQEVKYQVHVRRQELLWRSDEAHAAAYNDAITSCANLLADDDTLKFYVNHIYPMLRALAVKKPAICMWPRIRALHNMMCINTWPTLGMVDLVEEAN</sequence>
<keyword evidence="2" id="KW-1185">Reference proteome</keyword>
<organism evidence="1 2">
    <name type="scientific">Echria macrotheca</name>
    <dbReference type="NCBI Taxonomy" id="438768"/>
    <lineage>
        <taxon>Eukaryota</taxon>
        <taxon>Fungi</taxon>
        <taxon>Dikarya</taxon>
        <taxon>Ascomycota</taxon>
        <taxon>Pezizomycotina</taxon>
        <taxon>Sordariomycetes</taxon>
        <taxon>Sordariomycetidae</taxon>
        <taxon>Sordariales</taxon>
        <taxon>Schizotheciaceae</taxon>
        <taxon>Echria</taxon>
    </lineage>
</organism>
<gene>
    <name evidence="1" type="ORF">QBC47DRAFT_274300</name>
</gene>
<dbReference type="EMBL" id="MU839855">
    <property type="protein sequence ID" value="KAK1749583.1"/>
    <property type="molecule type" value="Genomic_DNA"/>
</dbReference>
<feature type="non-terminal residue" evidence="1">
    <location>
        <position position="1"/>
    </location>
</feature>
<proteinExistence type="predicted"/>
<reference evidence="1" key="1">
    <citation type="submission" date="2023-06" db="EMBL/GenBank/DDBJ databases">
        <title>Genome-scale phylogeny and comparative genomics of the fungal order Sordariales.</title>
        <authorList>
            <consortium name="Lawrence Berkeley National Laboratory"/>
            <person name="Hensen N."/>
            <person name="Bonometti L."/>
            <person name="Westerberg I."/>
            <person name="Brannstrom I.O."/>
            <person name="Guillou S."/>
            <person name="Cros-Aarteil S."/>
            <person name="Calhoun S."/>
            <person name="Haridas S."/>
            <person name="Kuo A."/>
            <person name="Mondo S."/>
            <person name="Pangilinan J."/>
            <person name="Riley R."/>
            <person name="Labutti K."/>
            <person name="Andreopoulos B."/>
            <person name="Lipzen A."/>
            <person name="Chen C."/>
            <person name="Yanf M."/>
            <person name="Daum C."/>
            <person name="Ng V."/>
            <person name="Clum A."/>
            <person name="Steindorff A."/>
            <person name="Ohm R."/>
            <person name="Martin F."/>
            <person name="Silar P."/>
            <person name="Natvig D."/>
            <person name="Lalanne C."/>
            <person name="Gautier V."/>
            <person name="Ament-Velasquez S.L."/>
            <person name="Kruys A."/>
            <person name="Hutchinson M.I."/>
            <person name="Powell A.J."/>
            <person name="Barry K."/>
            <person name="Miller A.N."/>
            <person name="Grigoriev I.V."/>
            <person name="Debuchy R."/>
            <person name="Gladieux P."/>
            <person name="Thoren M.H."/>
            <person name="Johannesson H."/>
        </authorList>
    </citation>
    <scope>NUCLEOTIDE SEQUENCE</scope>
    <source>
        <strain evidence="1">PSN4</strain>
    </source>
</reference>
<dbReference type="Proteomes" id="UP001239445">
    <property type="component" value="Unassembled WGS sequence"/>
</dbReference>